<evidence type="ECO:0000313" key="2">
    <source>
        <dbReference type="Proteomes" id="UP000279057"/>
    </source>
</evidence>
<dbReference type="AlphaFoldDB" id="A0A3M3FIP6"/>
<organism evidence="1 2">
    <name type="scientific">Pseudomonas savastanoi pv. glycinea</name>
    <name type="common">Pseudomonas syringae pv. glycinea</name>
    <dbReference type="NCBI Taxonomy" id="318"/>
    <lineage>
        <taxon>Bacteria</taxon>
        <taxon>Pseudomonadati</taxon>
        <taxon>Pseudomonadota</taxon>
        <taxon>Gammaproteobacteria</taxon>
        <taxon>Pseudomonadales</taxon>
        <taxon>Pseudomonadaceae</taxon>
        <taxon>Pseudomonas</taxon>
    </lineage>
</organism>
<comment type="caution">
    <text evidence="1">The sequence shown here is derived from an EMBL/GenBank/DDBJ whole genome shotgun (WGS) entry which is preliminary data.</text>
</comment>
<name>A0A3M3FIP6_PSESG</name>
<evidence type="ECO:0000313" key="1">
    <source>
        <dbReference type="EMBL" id="RMM61778.1"/>
    </source>
</evidence>
<proteinExistence type="predicted"/>
<dbReference type="EMBL" id="RBOM01000222">
    <property type="protein sequence ID" value="RMM61778.1"/>
    <property type="molecule type" value="Genomic_DNA"/>
</dbReference>
<sequence length="40" mass="4509">MELSREKVVQKVLANVLDLAILLASNWSVSEVPRQTLVRC</sequence>
<accession>A0A3M3FIP6</accession>
<reference evidence="1 2" key="1">
    <citation type="submission" date="2018-08" db="EMBL/GenBank/DDBJ databases">
        <title>Recombination of ecologically and evolutionarily significant loci maintains genetic cohesion in the Pseudomonas syringae species complex.</title>
        <authorList>
            <person name="Dillon M."/>
            <person name="Thakur S."/>
            <person name="Almeida R.N.D."/>
            <person name="Weir B.S."/>
            <person name="Guttman D.S."/>
        </authorList>
    </citation>
    <scope>NUCLEOTIDE SEQUENCE [LARGE SCALE GENOMIC DNA]</scope>
    <source>
        <strain evidence="1 2">ICMP 4332</strain>
    </source>
</reference>
<gene>
    <name evidence="1" type="ORF">ALQ74_04621</name>
</gene>
<protein>
    <submittedName>
        <fullName evidence="1">Uncharacterized protein</fullName>
    </submittedName>
</protein>
<dbReference type="Proteomes" id="UP000279057">
    <property type="component" value="Unassembled WGS sequence"/>
</dbReference>